<dbReference type="KEGG" id="faa:HMPREF0389_01607"/>
<dbReference type="SUPFAM" id="SSF101262">
    <property type="entry name" value="Methenyltetrahydrofolate cyclohydrolase-like"/>
    <property type="match status" value="1"/>
</dbReference>
<dbReference type="Gene3D" id="1.20.120.680">
    <property type="entry name" value="Formiminotetrahydrofolate cyclodeaminase monomer, up-and-down helical bundle"/>
    <property type="match status" value="1"/>
</dbReference>
<reference evidence="3" key="1">
    <citation type="submission" date="2010-12" db="EMBL/GenBank/DDBJ databases">
        <title>The genome sequence of Filifactor alocis strain ATCC 35896.</title>
        <authorList>
            <consortium name="The Broad Institute Genome Sequencing Platform"/>
            <person name="Ward D."/>
            <person name="Earl A."/>
            <person name="Feldgarden M."/>
            <person name="Young S.K."/>
            <person name="Gargeya S."/>
            <person name="Zeng Q."/>
            <person name="Alvarado L."/>
            <person name="Berlin A."/>
            <person name="Bochicchio J."/>
            <person name="Chapman S.B."/>
            <person name="Chen Z."/>
            <person name="Freedman E."/>
            <person name="Gellesch M."/>
            <person name="Goldberg J."/>
            <person name="Griggs A."/>
            <person name="Gujja S."/>
            <person name="Heilman E."/>
            <person name="Heiman D."/>
            <person name="Howarth C."/>
            <person name="Mehta T."/>
            <person name="Neiman D."/>
            <person name="Pearson M."/>
            <person name="Roberts A."/>
            <person name="Saif S."/>
            <person name="Shea T."/>
            <person name="Shenoy N."/>
            <person name="Sisk P."/>
            <person name="Stolte C."/>
            <person name="Sykes S."/>
            <person name="White J."/>
            <person name="Yandava C."/>
            <person name="Izard J."/>
            <person name="Blanton J.M."/>
            <person name="Baranova O.V."/>
            <person name="Tanner A.C."/>
            <person name="Dewhirst F.E."/>
            <person name="Haas B."/>
            <person name="Nusbaum C."/>
            <person name="Birren B."/>
        </authorList>
    </citation>
    <scope>NUCLEOTIDE SEQUENCE [LARGE SCALE GENOMIC DNA]</scope>
    <source>
        <strain evidence="3">ATCC 35896 / D40 B5</strain>
    </source>
</reference>
<gene>
    <name evidence="2" type="ordered locus">HMPREF0389_01607</name>
</gene>
<dbReference type="Pfam" id="PF04961">
    <property type="entry name" value="FTCD_C"/>
    <property type="match status" value="1"/>
</dbReference>
<accession>D6GU17</accession>
<organism evidence="2 3">
    <name type="scientific">Filifactor alocis (strain ATCC 35896 / CCUG 47790 / D40 B5)</name>
    <name type="common">Fusobacterium alocis</name>
    <dbReference type="NCBI Taxonomy" id="546269"/>
    <lineage>
        <taxon>Bacteria</taxon>
        <taxon>Bacillati</taxon>
        <taxon>Bacillota</taxon>
        <taxon>Clostridia</taxon>
        <taxon>Peptostreptococcales</taxon>
        <taxon>Filifactoraceae</taxon>
        <taxon>Filifactor</taxon>
    </lineage>
</organism>
<dbReference type="PATRIC" id="fig|546269.5.peg.725"/>
<sequence>MMLFDKTMKEFVEQTASSSPTPGGGSVAAFEAASAAALISMVANLTIGKSGYEEVQEEMKKVIDKTEEYRTKFLDLMHRDASSFDEAMEAFRLPKETEEQKQYRSQKIQEGYQHATVVPFEVGKTVYELFDLAEIVIEKGNQNAVTDGLIAVLQSRTALHSAFYNVKINLSQIKDSDFVESMRKEMATLEQQANRREEEIREKVSFL</sequence>
<dbReference type="HOGENOM" id="CLU_088419_0_1_9"/>
<proteinExistence type="predicted"/>
<dbReference type="EMBL" id="CP002390">
    <property type="protein sequence ID" value="EFE27688.2"/>
    <property type="molecule type" value="Genomic_DNA"/>
</dbReference>
<dbReference type="Proteomes" id="UP000007468">
    <property type="component" value="Chromosome"/>
</dbReference>
<dbReference type="AlphaFoldDB" id="D6GU17"/>
<keyword evidence="3" id="KW-1185">Reference proteome</keyword>
<feature type="domain" description="Cyclodeaminase/cyclohydrolase" evidence="1">
    <location>
        <begin position="7"/>
        <end position="187"/>
    </location>
</feature>
<evidence type="ECO:0000313" key="3">
    <source>
        <dbReference type="Proteomes" id="UP000007468"/>
    </source>
</evidence>
<dbReference type="InterPro" id="IPR007044">
    <property type="entry name" value="Cyclodeamin/CycHdrlase"/>
</dbReference>
<dbReference type="InterPro" id="IPR036178">
    <property type="entry name" value="Formintransfe-cycloase-like_sf"/>
</dbReference>
<protein>
    <submittedName>
        <fullName evidence="2">Formiminotransferase-cyclodeaminase</fullName>
    </submittedName>
</protein>
<dbReference type="STRING" id="546269.HMPREF0389_01607"/>
<dbReference type="eggNOG" id="COG3404">
    <property type="taxonomic scope" value="Bacteria"/>
</dbReference>
<dbReference type="GO" id="GO:0003824">
    <property type="term" value="F:catalytic activity"/>
    <property type="evidence" value="ECO:0007669"/>
    <property type="project" value="InterPro"/>
</dbReference>
<evidence type="ECO:0000259" key="1">
    <source>
        <dbReference type="Pfam" id="PF04961"/>
    </source>
</evidence>
<evidence type="ECO:0000313" key="2">
    <source>
        <dbReference type="EMBL" id="EFE27688.2"/>
    </source>
</evidence>
<name>D6GU17_FILAD</name>